<keyword evidence="2" id="KW-1185">Reference proteome</keyword>
<reference evidence="1 2" key="1">
    <citation type="submission" date="2012-02" db="EMBL/GenBank/DDBJ databases">
        <title>The Genome Sequence of Bacteroides dorei CL02T12C06.</title>
        <authorList>
            <consortium name="The Broad Institute Genome Sequencing Platform"/>
            <person name="Earl A."/>
            <person name="Ward D."/>
            <person name="Feldgarden M."/>
            <person name="Gevers D."/>
            <person name="Zitomersky N.L."/>
            <person name="Coyne M.J."/>
            <person name="Comstock L.E."/>
            <person name="Young S.K."/>
            <person name="Zeng Q."/>
            <person name="Gargeya S."/>
            <person name="Fitzgerald M."/>
            <person name="Haas B."/>
            <person name="Abouelleil A."/>
            <person name="Alvarado L."/>
            <person name="Arachchi H.M."/>
            <person name="Berlin A."/>
            <person name="Chapman S.B."/>
            <person name="Gearin G."/>
            <person name="Goldberg J."/>
            <person name="Griggs A."/>
            <person name="Gujja S."/>
            <person name="Hansen M."/>
            <person name="Heiman D."/>
            <person name="Howarth C."/>
            <person name="Larimer J."/>
            <person name="Lui A."/>
            <person name="MacDonald P.J.P."/>
            <person name="McCowen C."/>
            <person name="Montmayeur A."/>
            <person name="Murphy C."/>
            <person name="Neiman D."/>
            <person name="Pearson M."/>
            <person name="Priest M."/>
            <person name="Roberts A."/>
            <person name="Saif S."/>
            <person name="Shea T."/>
            <person name="Sisk P."/>
            <person name="Stolte C."/>
            <person name="Sykes S."/>
            <person name="Wortman J."/>
            <person name="Nusbaum C."/>
            <person name="Birren B."/>
        </authorList>
    </citation>
    <scope>NUCLEOTIDE SEQUENCE [LARGE SCALE GENOMIC DNA]</scope>
    <source>
        <strain evidence="1 2">CL02T12C06</strain>
    </source>
</reference>
<evidence type="ECO:0000313" key="2">
    <source>
        <dbReference type="Proteomes" id="UP000005974"/>
    </source>
</evidence>
<dbReference type="EMBL" id="AGXJ01000019">
    <property type="protein sequence ID" value="EIY37657.1"/>
    <property type="molecule type" value="Genomic_DNA"/>
</dbReference>
<sequence>MSKQKNPPATTIYGRGNFFKQGVFDTPLAIILPLLSGGITPGRS</sequence>
<gene>
    <name evidence="1" type="ORF">HMPREF1064_01154</name>
</gene>
<protein>
    <submittedName>
        <fullName evidence="1">Uncharacterized protein</fullName>
    </submittedName>
</protein>
<dbReference type="AlphaFoldDB" id="I8WII9"/>
<organism evidence="1 2">
    <name type="scientific">Phocaeicola dorei CL02T12C06</name>
    <dbReference type="NCBI Taxonomy" id="997876"/>
    <lineage>
        <taxon>Bacteria</taxon>
        <taxon>Pseudomonadati</taxon>
        <taxon>Bacteroidota</taxon>
        <taxon>Bacteroidia</taxon>
        <taxon>Bacteroidales</taxon>
        <taxon>Bacteroidaceae</taxon>
        <taxon>Phocaeicola</taxon>
    </lineage>
</organism>
<dbReference type="HOGENOM" id="CLU_3212326_0_0_10"/>
<proteinExistence type="predicted"/>
<comment type="caution">
    <text evidence="1">The sequence shown here is derived from an EMBL/GenBank/DDBJ whole genome shotgun (WGS) entry which is preliminary data.</text>
</comment>
<name>I8WII9_9BACT</name>
<accession>I8WII9</accession>
<dbReference type="Proteomes" id="UP000005974">
    <property type="component" value="Unassembled WGS sequence"/>
</dbReference>
<evidence type="ECO:0000313" key="1">
    <source>
        <dbReference type="EMBL" id="EIY37657.1"/>
    </source>
</evidence>